<protein>
    <submittedName>
        <fullName evidence="1">Uncharacterized protein</fullName>
    </submittedName>
</protein>
<dbReference type="EMBL" id="LT607752">
    <property type="protein sequence ID" value="SCG51692.1"/>
    <property type="molecule type" value="Genomic_DNA"/>
</dbReference>
<dbReference type="Proteomes" id="UP000198226">
    <property type="component" value="Chromosome I"/>
</dbReference>
<dbReference type="RefSeq" id="WP_157517622.1">
    <property type="nucleotide sequence ID" value="NZ_LRMV01000164.1"/>
</dbReference>
<dbReference type="AlphaFoldDB" id="A0A1C5I0B9"/>
<gene>
    <name evidence="1" type="ORF">GA0070623_1955</name>
</gene>
<name>A0A1C5I0B9_9ACTN</name>
<proteinExistence type="predicted"/>
<keyword evidence="2" id="KW-1185">Reference proteome</keyword>
<evidence type="ECO:0000313" key="2">
    <source>
        <dbReference type="Proteomes" id="UP000198226"/>
    </source>
</evidence>
<organism evidence="1 2">
    <name type="scientific">Micromonospora rifamycinica</name>
    <dbReference type="NCBI Taxonomy" id="291594"/>
    <lineage>
        <taxon>Bacteria</taxon>
        <taxon>Bacillati</taxon>
        <taxon>Actinomycetota</taxon>
        <taxon>Actinomycetes</taxon>
        <taxon>Micromonosporales</taxon>
        <taxon>Micromonosporaceae</taxon>
        <taxon>Micromonospora</taxon>
    </lineage>
</organism>
<reference evidence="2" key="1">
    <citation type="submission" date="2016-06" db="EMBL/GenBank/DDBJ databases">
        <authorList>
            <person name="Varghese N."/>
            <person name="Submissions Spin"/>
        </authorList>
    </citation>
    <scope>NUCLEOTIDE SEQUENCE [LARGE SCALE GENOMIC DNA]</scope>
    <source>
        <strain evidence="2">DSM 44983</strain>
    </source>
</reference>
<evidence type="ECO:0000313" key="1">
    <source>
        <dbReference type="EMBL" id="SCG51692.1"/>
    </source>
</evidence>
<accession>A0A1C5I0B9</accession>
<sequence length="104" mass="11440">MASVMVRRGHDLGGLLRRIQIEFDGVVVARLKQGESTMLQVSPGPHAFRARLDWLTSAPLELHVEEEAQVTLAVAAGEEVQTFHATFIQPETALELLIVEPGKK</sequence>
<dbReference type="OrthoDB" id="5194128at2"/>